<dbReference type="Proteomes" id="UP000332594">
    <property type="component" value="Unassembled WGS sequence"/>
</dbReference>
<evidence type="ECO:0000313" key="2">
    <source>
        <dbReference type="Proteomes" id="UP000332594"/>
    </source>
</evidence>
<reference evidence="1 2" key="1">
    <citation type="submission" date="2019-03" db="EMBL/GenBank/DDBJ databases">
        <authorList>
            <consortium name="Pathogen Informatics"/>
        </authorList>
    </citation>
    <scope>NUCLEOTIDE SEQUENCE [LARGE SCALE GENOMIC DNA]</scope>
    <source>
        <strain evidence="1 2">NCTC13038</strain>
    </source>
</reference>
<proteinExistence type="predicted"/>
<dbReference type="RefSeq" id="WP_218029268.1">
    <property type="nucleotide sequence ID" value="NZ_BJNO01000031.1"/>
</dbReference>
<sequence length="420" mass="48605">MHSTEYAIQQALYAVGTAPTRSEALASFEENHHLLKDWRILYADESKAGPLSLRRAQFSEKGFLSTLFSGHSLWVLDDDVISSSDTMMFQVGYGTYIDSNAASFIRSLAYREEPKEHLLNFCRMLSDSFSFDELSNINPYLYLWEAQRDRSPETVTGIRETMAALFALSWIKQPLNAEWGKMYRKLYQEQAEAEADRFLYQFYQNLDAGLGKAIEDQVDLLEAMLLRTKLIELSSKRSAQNKLNELLQFMHDELSTMMIRELLVCADILFREGKSQMSQKLDGLQKKKRPFDELRNCARDLNMLRSMDQLTNSISDHTNSSFYIANLITFDRDIMDIIQLTELRAIALRRSSSDAFPIYNRQLDTWLSEKLGKKRLSGLEDIFRKDGFDTRSRARSRSTVKTILQEDRQKLACIIEKINS</sequence>
<dbReference type="AlphaFoldDB" id="A0A485C9G6"/>
<dbReference type="EMBL" id="CAADJG010000002">
    <property type="protein sequence ID" value="VFS77439.1"/>
    <property type="molecule type" value="Genomic_DNA"/>
</dbReference>
<protein>
    <submittedName>
        <fullName evidence="1">Uncharacterized protein</fullName>
    </submittedName>
</protein>
<name>A0A485C9G6_RAOTE</name>
<organism evidence="1 2">
    <name type="scientific">Raoultella terrigena</name>
    <name type="common">Klebsiella terrigena</name>
    <dbReference type="NCBI Taxonomy" id="577"/>
    <lineage>
        <taxon>Bacteria</taxon>
        <taxon>Pseudomonadati</taxon>
        <taxon>Pseudomonadota</taxon>
        <taxon>Gammaproteobacteria</taxon>
        <taxon>Enterobacterales</taxon>
        <taxon>Enterobacteriaceae</taxon>
        <taxon>Klebsiella/Raoultella group</taxon>
        <taxon>Raoultella</taxon>
    </lineage>
</organism>
<evidence type="ECO:0000313" key="1">
    <source>
        <dbReference type="EMBL" id="VFS77439.1"/>
    </source>
</evidence>
<gene>
    <name evidence="1" type="ORF">NCTC13038_03729</name>
</gene>
<accession>A0A485C9G6</accession>